<gene>
    <name evidence="1" type="ORF">GCM10022255_032630</name>
</gene>
<dbReference type="InterPro" id="IPR035959">
    <property type="entry name" value="RutC-like_sf"/>
</dbReference>
<dbReference type="SUPFAM" id="SSF55298">
    <property type="entry name" value="YjgF-like"/>
    <property type="match status" value="1"/>
</dbReference>
<name>A0ABP8D7F5_9ACTN</name>
<dbReference type="Pfam" id="PF01042">
    <property type="entry name" value="Ribonuc_L-PSP"/>
    <property type="match status" value="1"/>
</dbReference>
<reference evidence="2" key="1">
    <citation type="journal article" date="2019" name="Int. J. Syst. Evol. Microbiol.">
        <title>The Global Catalogue of Microorganisms (GCM) 10K type strain sequencing project: providing services to taxonomists for standard genome sequencing and annotation.</title>
        <authorList>
            <consortium name="The Broad Institute Genomics Platform"/>
            <consortium name="The Broad Institute Genome Sequencing Center for Infectious Disease"/>
            <person name="Wu L."/>
            <person name="Ma J."/>
        </authorList>
    </citation>
    <scope>NUCLEOTIDE SEQUENCE [LARGE SCALE GENOMIC DNA]</scope>
    <source>
        <strain evidence="2">JCM 17441</strain>
    </source>
</reference>
<comment type="caution">
    <text evidence="1">The sequence shown here is derived from an EMBL/GenBank/DDBJ whole genome shotgun (WGS) entry which is preliminary data.</text>
</comment>
<dbReference type="EMBL" id="BAABAT010000007">
    <property type="protein sequence ID" value="GAA4249266.1"/>
    <property type="molecule type" value="Genomic_DNA"/>
</dbReference>
<evidence type="ECO:0000313" key="1">
    <source>
        <dbReference type="EMBL" id="GAA4249266.1"/>
    </source>
</evidence>
<dbReference type="Proteomes" id="UP001500620">
    <property type="component" value="Unassembled WGS sequence"/>
</dbReference>
<accession>A0ABP8D7F5</accession>
<dbReference type="CDD" id="cd00448">
    <property type="entry name" value="YjgF_YER057c_UK114_family"/>
    <property type="match status" value="1"/>
</dbReference>
<organism evidence="1 2">
    <name type="scientific">Dactylosporangium darangshiense</name>
    <dbReference type="NCBI Taxonomy" id="579108"/>
    <lineage>
        <taxon>Bacteria</taxon>
        <taxon>Bacillati</taxon>
        <taxon>Actinomycetota</taxon>
        <taxon>Actinomycetes</taxon>
        <taxon>Micromonosporales</taxon>
        <taxon>Micromonosporaceae</taxon>
        <taxon>Dactylosporangium</taxon>
    </lineage>
</organism>
<dbReference type="PANTHER" id="PTHR11803">
    <property type="entry name" value="2-IMINOBUTANOATE/2-IMINOPROPANOATE DEAMINASE RIDA"/>
    <property type="match status" value="1"/>
</dbReference>
<dbReference type="InterPro" id="IPR006175">
    <property type="entry name" value="YjgF/YER057c/UK114"/>
</dbReference>
<dbReference type="PANTHER" id="PTHR11803:SF44">
    <property type="entry name" value="RUTC FAMILY PROTEIN YJGH"/>
    <property type="match status" value="1"/>
</dbReference>
<proteinExistence type="predicted"/>
<evidence type="ECO:0000313" key="2">
    <source>
        <dbReference type="Proteomes" id="UP001500620"/>
    </source>
</evidence>
<keyword evidence="2" id="KW-1185">Reference proteome</keyword>
<dbReference type="Gene3D" id="3.30.1330.40">
    <property type="entry name" value="RutC-like"/>
    <property type="match status" value="1"/>
</dbReference>
<sequence>MWFHADMIERFHPASFAPVAVPLSHATKAGGFVFVSGQVATDAEGNIRLGDFADEVNLTLDNVETVLAAAGARVDQIVRVGAFLSNATLFAQFNEVYARRFGAAPPARTTVVVDFGRADVRVEVEAIAYVGE</sequence>
<protein>
    <submittedName>
        <fullName evidence="1">RidA family protein</fullName>
    </submittedName>
</protein>